<keyword evidence="3 6" id="KW-0274">FAD</keyword>
<proteinExistence type="inferred from homology"/>
<dbReference type="PANTHER" id="PTHR42923">
    <property type="entry name" value="PROTOPORPHYRINOGEN OXIDASE"/>
    <property type="match status" value="1"/>
</dbReference>
<dbReference type="InterPro" id="IPR036188">
    <property type="entry name" value="FAD/NAD-bd_sf"/>
</dbReference>
<feature type="domain" description="Amine oxidase" evidence="7">
    <location>
        <begin position="16"/>
        <end position="470"/>
    </location>
</feature>
<evidence type="ECO:0000256" key="2">
    <source>
        <dbReference type="ARBA" id="ARBA00022630"/>
    </source>
</evidence>
<evidence type="ECO:0000259" key="7">
    <source>
        <dbReference type="Pfam" id="PF01593"/>
    </source>
</evidence>
<dbReference type="GO" id="GO:0005737">
    <property type="term" value="C:cytoplasm"/>
    <property type="evidence" value="ECO:0007669"/>
    <property type="project" value="UniProtKB-SubCell"/>
</dbReference>
<sequence>MRAASRSRIAIIGGGIAGVSTAYELSRNGHADFVLYEASARLGGIVETVHQDGFVIECGPDSWVTEKPWARDLALELGLEAEILASNDAIRRTYLLLNGELTPMPDSMRMMVPTDLEDIERSPLFSEAAKQAYRLEALRAAEFKASAAARPSLEDESVACFVERHFGSEVTEKVAGPLLSGVFGGDIRQLSASAVMAPFVKMEQEYGSLVVALQKQRSQKRQSSAVFTTLKSGLQTLVERMTAVIPPSNLRLSEPVSEMNWSRGEWEVATRSGLACFDRVVLATPVHISRRLVARWNSELGSLLDIEATSAVVVAFAFSPELASSVQTPKGFGFLVPQSQNELIGQEPELLAATFVDQKFSHRVPEGGMLIRAFYGGESAPKLLDEDDSSILKLSHRRLSHILGELPEPSIALVRRWPRSLPQYTIGHRRRVGRIEEISREIPGFYLVGNAFHGVGLPDLVRQGRALANSLLAS</sequence>
<dbReference type="UniPathway" id="UPA00252"/>
<organism evidence="8 9">
    <name type="scientific">Acidisarcina polymorpha</name>
    <dbReference type="NCBI Taxonomy" id="2211140"/>
    <lineage>
        <taxon>Bacteria</taxon>
        <taxon>Pseudomonadati</taxon>
        <taxon>Acidobacteriota</taxon>
        <taxon>Terriglobia</taxon>
        <taxon>Terriglobales</taxon>
        <taxon>Acidobacteriaceae</taxon>
        <taxon>Acidisarcina</taxon>
    </lineage>
</organism>
<comment type="subcellular location">
    <subcellularLocation>
        <location evidence="6">Cytoplasm</location>
    </subcellularLocation>
</comment>
<comment type="cofactor">
    <cofactor evidence="1 6">
        <name>FAD</name>
        <dbReference type="ChEBI" id="CHEBI:57692"/>
    </cofactor>
</comment>
<dbReference type="InterPro" id="IPR004572">
    <property type="entry name" value="Protoporphyrinogen_oxidase"/>
</dbReference>
<dbReference type="NCBIfam" id="TIGR00562">
    <property type="entry name" value="proto_IX_ox"/>
    <property type="match status" value="1"/>
</dbReference>
<keyword evidence="5 6" id="KW-0350">Heme biosynthesis</keyword>
<evidence type="ECO:0000313" key="9">
    <source>
        <dbReference type="Proteomes" id="UP000253606"/>
    </source>
</evidence>
<comment type="catalytic activity">
    <reaction evidence="6">
        <text>coproporphyrinogen III + 3 O2 = coproporphyrin III + 3 H2O2</text>
        <dbReference type="Rhea" id="RHEA:43436"/>
        <dbReference type="ChEBI" id="CHEBI:15379"/>
        <dbReference type="ChEBI" id="CHEBI:16240"/>
        <dbReference type="ChEBI" id="CHEBI:57309"/>
        <dbReference type="ChEBI" id="CHEBI:131725"/>
        <dbReference type="EC" id="1.3.3.15"/>
    </reaction>
</comment>
<dbReference type="GO" id="GO:0004729">
    <property type="term" value="F:oxygen-dependent protoporphyrinogen oxidase activity"/>
    <property type="evidence" value="ECO:0007669"/>
    <property type="project" value="UniProtKB-UniRule"/>
</dbReference>
<dbReference type="KEGG" id="abas:ACPOL_3670"/>
<dbReference type="Gene3D" id="3.90.660.20">
    <property type="entry name" value="Protoporphyrinogen oxidase, mitochondrial, domain 2"/>
    <property type="match status" value="1"/>
</dbReference>
<evidence type="ECO:0000256" key="3">
    <source>
        <dbReference type="ARBA" id="ARBA00022827"/>
    </source>
</evidence>
<dbReference type="InterPro" id="IPR050464">
    <property type="entry name" value="Zeta_carotene_desat/Oxidored"/>
</dbReference>
<protein>
    <recommendedName>
        <fullName evidence="6">Coproporphyrinogen III oxidase</fullName>
        <ecNumber evidence="6">1.3.3.15</ecNumber>
    </recommendedName>
</protein>
<keyword evidence="9" id="KW-1185">Reference proteome</keyword>
<keyword evidence="6" id="KW-0963">Cytoplasm</keyword>
<evidence type="ECO:0000256" key="1">
    <source>
        <dbReference type="ARBA" id="ARBA00001974"/>
    </source>
</evidence>
<reference evidence="8 9" key="1">
    <citation type="journal article" date="2018" name="Front. Microbiol.">
        <title>Hydrolytic Capabilities as a Key to Environmental Success: Chitinolytic and Cellulolytic Acidobacteria From Acidic Sub-arctic Soils and Boreal Peatlands.</title>
        <authorList>
            <person name="Belova S.E."/>
            <person name="Ravin N.V."/>
            <person name="Pankratov T.A."/>
            <person name="Rakitin A.L."/>
            <person name="Ivanova A.A."/>
            <person name="Beletsky A.V."/>
            <person name="Mardanov A.V."/>
            <person name="Sinninghe Damste J.S."/>
            <person name="Dedysh S.N."/>
        </authorList>
    </citation>
    <scope>NUCLEOTIDE SEQUENCE [LARGE SCALE GENOMIC DNA]</scope>
    <source>
        <strain evidence="8 9">SBC82</strain>
    </source>
</reference>
<dbReference type="EC" id="1.3.3.15" evidence="6"/>
<gene>
    <name evidence="8" type="ORF">ACPOL_3670</name>
</gene>
<keyword evidence="2 6" id="KW-0285">Flavoprotein</keyword>
<dbReference type="Gene3D" id="3.50.50.60">
    <property type="entry name" value="FAD/NAD(P)-binding domain"/>
    <property type="match status" value="1"/>
</dbReference>
<dbReference type="AlphaFoldDB" id="A0A2Z5G1H7"/>
<dbReference type="InterPro" id="IPR002937">
    <property type="entry name" value="Amino_oxidase"/>
</dbReference>
<dbReference type="RefSeq" id="WP_114208051.1">
    <property type="nucleotide sequence ID" value="NZ_CP030840.1"/>
</dbReference>
<comment type="similarity">
    <text evidence="6">Belongs to the protoporphyrinogen/coproporphyrinogen oxidase family. Coproporphyrinogen III oxidase subfamily.</text>
</comment>
<dbReference type="SUPFAM" id="SSF51905">
    <property type="entry name" value="FAD/NAD(P)-binding domain"/>
    <property type="match status" value="1"/>
</dbReference>
<comment type="function">
    <text evidence="6">Involved in coproporphyrin-dependent heme b biosynthesis. Catalyzes the oxidation of coproporphyrinogen III to coproporphyrin III.</text>
</comment>
<dbReference type="EMBL" id="CP030840">
    <property type="protein sequence ID" value="AXC12951.1"/>
    <property type="molecule type" value="Genomic_DNA"/>
</dbReference>
<dbReference type="OrthoDB" id="9805195at2"/>
<dbReference type="SUPFAM" id="SSF54373">
    <property type="entry name" value="FAD-linked reductases, C-terminal domain"/>
    <property type="match status" value="1"/>
</dbReference>
<evidence type="ECO:0000256" key="4">
    <source>
        <dbReference type="ARBA" id="ARBA00023002"/>
    </source>
</evidence>
<evidence type="ECO:0000256" key="5">
    <source>
        <dbReference type="ARBA" id="ARBA00023133"/>
    </source>
</evidence>
<comment type="pathway">
    <text evidence="6">Porphyrin-containing compound metabolism; protoheme biosynthesis.</text>
</comment>
<dbReference type="GO" id="GO:0006783">
    <property type="term" value="P:heme biosynthetic process"/>
    <property type="evidence" value="ECO:0007669"/>
    <property type="project" value="UniProtKB-UniRule"/>
</dbReference>
<accession>A0A2Z5G1H7</accession>
<name>A0A2Z5G1H7_9BACT</name>
<dbReference type="Pfam" id="PF01593">
    <property type="entry name" value="Amino_oxidase"/>
    <property type="match status" value="1"/>
</dbReference>
<keyword evidence="4 6" id="KW-0560">Oxidoreductase</keyword>
<dbReference type="Gene3D" id="1.10.3110.10">
    <property type="entry name" value="protoporphyrinogen ix oxidase, domain 3"/>
    <property type="match status" value="1"/>
</dbReference>
<dbReference type="PANTHER" id="PTHR42923:SF3">
    <property type="entry name" value="PROTOPORPHYRINOGEN OXIDASE"/>
    <property type="match status" value="1"/>
</dbReference>
<dbReference type="PRINTS" id="PR00419">
    <property type="entry name" value="ADXRDTASE"/>
</dbReference>
<evidence type="ECO:0000256" key="6">
    <source>
        <dbReference type="RuleBase" id="RU364052"/>
    </source>
</evidence>
<evidence type="ECO:0000313" key="8">
    <source>
        <dbReference type="EMBL" id="AXC12951.1"/>
    </source>
</evidence>
<dbReference type="Proteomes" id="UP000253606">
    <property type="component" value="Chromosome"/>
</dbReference>